<evidence type="ECO:0000256" key="1">
    <source>
        <dbReference type="ARBA" id="ARBA00004141"/>
    </source>
</evidence>
<feature type="transmembrane region" description="Helical" evidence="8">
    <location>
        <begin position="84"/>
        <end position="106"/>
    </location>
</feature>
<keyword evidence="5 8" id="KW-1133">Transmembrane helix</keyword>
<evidence type="ECO:0000256" key="7">
    <source>
        <dbReference type="ARBA" id="ARBA00037727"/>
    </source>
</evidence>
<keyword evidence="10" id="KW-1185">Reference proteome</keyword>
<keyword evidence="6 8" id="KW-0472">Membrane</keyword>
<evidence type="ECO:0000256" key="8">
    <source>
        <dbReference type="SAM" id="Phobius"/>
    </source>
</evidence>
<evidence type="ECO:0000313" key="10">
    <source>
        <dbReference type="Proteomes" id="UP000270296"/>
    </source>
</evidence>
<keyword evidence="4 8" id="KW-0812">Transmembrane</keyword>
<reference evidence="9 10" key="2">
    <citation type="submission" date="2018-11" db="EMBL/GenBank/DDBJ databases">
        <authorList>
            <consortium name="Pathogen Informatics"/>
        </authorList>
    </citation>
    <scope>NUCLEOTIDE SEQUENCE [LARGE SCALE GENOMIC DNA]</scope>
</reference>
<name>A0A183IUZ9_9BILA</name>
<evidence type="ECO:0000256" key="6">
    <source>
        <dbReference type="ARBA" id="ARBA00023136"/>
    </source>
</evidence>
<comment type="subcellular location">
    <subcellularLocation>
        <location evidence="1">Membrane</location>
        <topology evidence="1">Multi-pass membrane protein</topology>
    </subcellularLocation>
</comment>
<evidence type="ECO:0000313" key="11">
    <source>
        <dbReference type="WBParaSite" id="SBAD_0000772501-mRNA-1"/>
    </source>
</evidence>
<dbReference type="InterPro" id="IPR009262">
    <property type="entry name" value="SLC35_F1/F2/F6"/>
</dbReference>
<reference evidence="11" key="1">
    <citation type="submission" date="2016-06" db="UniProtKB">
        <authorList>
            <consortium name="WormBaseParasite"/>
        </authorList>
    </citation>
    <scope>IDENTIFICATION</scope>
</reference>
<dbReference type="GO" id="GO:0022857">
    <property type="term" value="F:transmembrane transporter activity"/>
    <property type="evidence" value="ECO:0007669"/>
    <property type="project" value="InterPro"/>
</dbReference>
<evidence type="ECO:0000313" key="9">
    <source>
        <dbReference type="EMBL" id="VDP13113.1"/>
    </source>
</evidence>
<keyword evidence="3" id="KW-0813">Transport</keyword>
<gene>
    <name evidence="9" type="ORF">SBAD_LOCUS7446</name>
</gene>
<dbReference type="Pfam" id="PF06027">
    <property type="entry name" value="SLC35F"/>
    <property type="match status" value="1"/>
</dbReference>
<feature type="transmembrane region" description="Helical" evidence="8">
    <location>
        <begin position="12"/>
        <end position="32"/>
    </location>
</feature>
<proteinExistence type="inferred from homology"/>
<comment type="function">
    <text evidence="7">Putative solute transporter.</text>
</comment>
<organism evidence="11">
    <name type="scientific">Soboliphyme baturini</name>
    <dbReference type="NCBI Taxonomy" id="241478"/>
    <lineage>
        <taxon>Eukaryota</taxon>
        <taxon>Metazoa</taxon>
        <taxon>Ecdysozoa</taxon>
        <taxon>Nematoda</taxon>
        <taxon>Enoplea</taxon>
        <taxon>Dorylaimia</taxon>
        <taxon>Dioctophymatida</taxon>
        <taxon>Dioctophymatoidea</taxon>
        <taxon>Soboliphymatidae</taxon>
        <taxon>Soboliphyme</taxon>
    </lineage>
</organism>
<dbReference type="PANTHER" id="PTHR14233:SF4">
    <property type="entry name" value="SOLUTE CARRIER FAMILY 35 MEMBER F2"/>
    <property type="match status" value="1"/>
</dbReference>
<dbReference type="OrthoDB" id="429955at2759"/>
<feature type="transmembrane region" description="Helical" evidence="8">
    <location>
        <begin position="112"/>
        <end position="132"/>
    </location>
</feature>
<dbReference type="Proteomes" id="UP000270296">
    <property type="component" value="Unassembled WGS sequence"/>
</dbReference>
<dbReference type="InterPro" id="IPR052221">
    <property type="entry name" value="SLC35F_Transporter"/>
</dbReference>
<comment type="similarity">
    <text evidence="2">Belongs to the SLC35F solute transporter family.</text>
</comment>
<feature type="transmembrane region" description="Helical" evidence="8">
    <location>
        <begin position="139"/>
        <end position="159"/>
    </location>
</feature>
<evidence type="ECO:0000256" key="5">
    <source>
        <dbReference type="ARBA" id="ARBA00022989"/>
    </source>
</evidence>
<protein>
    <submittedName>
        <fullName evidence="11">EamA domain-containing protein</fullName>
    </submittedName>
</protein>
<sequence>MTLSLDQAERVLMSLLLLTYRHFLYIVLFELLDLHCVERTSQDEKFASSNRLLGDIFCLAGAALYGVSNVFQEWMLKSFKRSEYLGMLGIFGSFISGIQLFLLTIVSTNLALLYAGFALSMFIFYSLVCVMIEQAGATMFNLSILSADFYTFFISYFLFNEKFHGLYFGSYVLVFVGSVLYSVKDPGSRDNSNNVRPRSYEEISGVTTTRPELSSVSSTDVAMKYCPVHGALFISSTSPVDTAENQPSSF</sequence>
<feature type="transmembrane region" description="Helical" evidence="8">
    <location>
        <begin position="165"/>
        <end position="183"/>
    </location>
</feature>
<evidence type="ECO:0000256" key="3">
    <source>
        <dbReference type="ARBA" id="ARBA00022448"/>
    </source>
</evidence>
<feature type="transmembrane region" description="Helical" evidence="8">
    <location>
        <begin position="52"/>
        <end position="72"/>
    </location>
</feature>
<dbReference type="WBParaSite" id="SBAD_0000772501-mRNA-1">
    <property type="protein sequence ID" value="SBAD_0000772501-mRNA-1"/>
    <property type="gene ID" value="SBAD_0000772501"/>
</dbReference>
<dbReference type="GO" id="GO:0016020">
    <property type="term" value="C:membrane"/>
    <property type="evidence" value="ECO:0007669"/>
    <property type="project" value="UniProtKB-SubCell"/>
</dbReference>
<evidence type="ECO:0000256" key="2">
    <source>
        <dbReference type="ARBA" id="ARBA00007863"/>
    </source>
</evidence>
<dbReference type="AlphaFoldDB" id="A0A183IUZ9"/>
<accession>A0A183IUZ9</accession>
<evidence type="ECO:0000256" key="4">
    <source>
        <dbReference type="ARBA" id="ARBA00022692"/>
    </source>
</evidence>
<dbReference type="PANTHER" id="PTHR14233">
    <property type="entry name" value="DUF914-RELATED"/>
    <property type="match status" value="1"/>
</dbReference>
<dbReference type="EMBL" id="UZAM01010627">
    <property type="protein sequence ID" value="VDP13113.1"/>
    <property type="molecule type" value="Genomic_DNA"/>
</dbReference>